<dbReference type="Proteomes" id="UP001162164">
    <property type="component" value="Unassembled WGS sequence"/>
</dbReference>
<evidence type="ECO:0000313" key="1">
    <source>
        <dbReference type="EMBL" id="KAJ8983656.1"/>
    </source>
</evidence>
<keyword evidence="2" id="KW-1185">Reference proteome</keyword>
<feature type="non-terminal residue" evidence="1">
    <location>
        <position position="1"/>
    </location>
</feature>
<organism evidence="1 2">
    <name type="scientific">Molorchus minor</name>
    <dbReference type="NCBI Taxonomy" id="1323400"/>
    <lineage>
        <taxon>Eukaryota</taxon>
        <taxon>Metazoa</taxon>
        <taxon>Ecdysozoa</taxon>
        <taxon>Arthropoda</taxon>
        <taxon>Hexapoda</taxon>
        <taxon>Insecta</taxon>
        <taxon>Pterygota</taxon>
        <taxon>Neoptera</taxon>
        <taxon>Endopterygota</taxon>
        <taxon>Coleoptera</taxon>
        <taxon>Polyphaga</taxon>
        <taxon>Cucujiformia</taxon>
        <taxon>Chrysomeloidea</taxon>
        <taxon>Cerambycidae</taxon>
        <taxon>Lamiinae</taxon>
        <taxon>Monochamini</taxon>
        <taxon>Molorchus</taxon>
    </lineage>
</organism>
<proteinExistence type="predicted"/>
<name>A0ABQ9JZ72_9CUCU</name>
<sequence>ATARRAAGRVGVLGRRLGRRCLGLCRVYLHGLLGRLGSVPLIVGGARGRVLVTGTHVAPLAAVAPGVWCWVAIGPPPHPFTAPPPNCAGAGRLPDPPPLLIGIVIQRMISTGLLSNGKSISLRDKVQGKYIPYSVINSQ</sequence>
<protein>
    <submittedName>
        <fullName evidence="1">Uncharacterized protein</fullName>
    </submittedName>
</protein>
<comment type="caution">
    <text evidence="1">The sequence shown here is derived from an EMBL/GenBank/DDBJ whole genome shotgun (WGS) entry which is preliminary data.</text>
</comment>
<gene>
    <name evidence="1" type="ORF">NQ317_019576</name>
</gene>
<reference evidence="1" key="1">
    <citation type="journal article" date="2023" name="Insect Mol. Biol.">
        <title>Genome sequencing provides insights into the evolution of gene families encoding plant cell wall-degrading enzymes in longhorned beetles.</title>
        <authorList>
            <person name="Shin N.R."/>
            <person name="Okamura Y."/>
            <person name="Kirsch R."/>
            <person name="Pauchet Y."/>
        </authorList>
    </citation>
    <scope>NUCLEOTIDE SEQUENCE</scope>
    <source>
        <strain evidence="1">MMC_N1</strain>
    </source>
</reference>
<evidence type="ECO:0000313" key="2">
    <source>
        <dbReference type="Proteomes" id="UP001162164"/>
    </source>
</evidence>
<dbReference type="EMBL" id="JAPWTJ010000067">
    <property type="protein sequence ID" value="KAJ8983656.1"/>
    <property type="molecule type" value="Genomic_DNA"/>
</dbReference>
<accession>A0ABQ9JZ72</accession>